<evidence type="ECO:0000256" key="1">
    <source>
        <dbReference type="SAM" id="MobiDB-lite"/>
    </source>
</evidence>
<evidence type="ECO:0000313" key="2">
    <source>
        <dbReference type="EMBL" id="CAK7921613.1"/>
    </source>
</evidence>
<proteinExistence type="predicted"/>
<dbReference type="Proteomes" id="UP001497600">
    <property type="component" value="Chromosome H"/>
</dbReference>
<protein>
    <submittedName>
        <fullName evidence="2">Uncharacterized protein</fullName>
    </submittedName>
</protein>
<evidence type="ECO:0000313" key="3">
    <source>
        <dbReference type="Proteomes" id="UP001497600"/>
    </source>
</evidence>
<dbReference type="EMBL" id="OZ004260">
    <property type="protein sequence ID" value="CAK7921613.1"/>
    <property type="molecule type" value="Genomic_DNA"/>
</dbReference>
<gene>
    <name evidence="2" type="ORF">CAAN4_H16336</name>
</gene>
<organism evidence="2 3">
    <name type="scientific">[Candida] anglica</name>
    <dbReference type="NCBI Taxonomy" id="148631"/>
    <lineage>
        <taxon>Eukaryota</taxon>
        <taxon>Fungi</taxon>
        <taxon>Dikarya</taxon>
        <taxon>Ascomycota</taxon>
        <taxon>Saccharomycotina</taxon>
        <taxon>Pichiomycetes</taxon>
        <taxon>Debaryomycetaceae</taxon>
        <taxon>Kurtzmaniella</taxon>
    </lineage>
</organism>
<feature type="region of interest" description="Disordered" evidence="1">
    <location>
        <begin position="91"/>
        <end position="112"/>
    </location>
</feature>
<name>A0ABP0EMW4_9ASCO</name>
<accession>A0ABP0EMW4</accession>
<reference evidence="2 3" key="1">
    <citation type="submission" date="2024-01" db="EMBL/GenBank/DDBJ databases">
        <authorList>
            <consortium name="Genoscope - CEA"/>
            <person name="William W."/>
        </authorList>
    </citation>
    <scope>NUCLEOTIDE SEQUENCE [LARGE SCALE GENOMIC DNA]</scope>
    <source>
        <strain evidence="2 3">29B2s-10</strain>
    </source>
</reference>
<keyword evidence="3" id="KW-1185">Reference proteome</keyword>
<sequence length="212" mass="24119">MYALKQPSLILLNQEETLIEINDISLEGPEIAPLVPIITKSDNQFKRLCNKIFRRRHKKNKSEELVNLLESDEPSKRITTLYKTYFSRGSFKSKEKPSTSMSLKPESSNSWDQHTHDAYTSPIFTGITPNNDRNIVIRPDTVNEIVATRMSSWRVHASKSRKSATIPNSPPLPRAFSGSSARSFSSFASSVRLWPVTYSLSDYFKSSDTETR</sequence>
<feature type="compositionally biased region" description="Polar residues" evidence="1">
    <location>
        <begin position="98"/>
        <end position="112"/>
    </location>
</feature>